<comment type="subcellular location">
    <subcellularLocation>
        <location evidence="1 8">Cell membrane</location>
        <topology evidence="1 8">Multi-pass membrane protein</topology>
    </subcellularLocation>
</comment>
<evidence type="ECO:0000313" key="12">
    <source>
        <dbReference type="Proteomes" id="UP000000492"/>
    </source>
</evidence>
<dbReference type="EC" id="2.3.1.269" evidence="8"/>
<dbReference type="eggNOG" id="COG0815">
    <property type="taxonomic scope" value="Bacteria"/>
</dbReference>
<feature type="transmembrane region" description="Helical" evidence="8">
    <location>
        <begin position="185"/>
        <end position="218"/>
    </location>
</feature>
<accession>F8E254</accession>
<dbReference type="STRING" id="662755.CRES_1015"/>
<comment type="similarity">
    <text evidence="8">Belongs to the CN hydrolase family. Apolipoprotein N-acyltransferase subfamily.</text>
</comment>
<organism evidence="11 12">
    <name type="scientific">Corynebacterium resistens (strain DSM 45100 / JCM 12819 / GTC 2026 / SICGH 158)</name>
    <dbReference type="NCBI Taxonomy" id="662755"/>
    <lineage>
        <taxon>Bacteria</taxon>
        <taxon>Bacillati</taxon>
        <taxon>Actinomycetota</taxon>
        <taxon>Actinomycetes</taxon>
        <taxon>Mycobacteriales</taxon>
        <taxon>Corynebacteriaceae</taxon>
        <taxon>Corynebacterium</taxon>
    </lineage>
</organism>
<comment type="catalytic activity">
    <reaction evidence="8">
        <text>N-terminal S-1,2-diacyl-sn-glyceryl-L-cysteinyl-[lipoprotein] + a glycerophospholipid = N-acyl-S-1,2-diacyl-sn-glyceryl-L-cysteinyl-[lipoprotein] + a 2-acyl-sn-glycero-3-phospholipid + H(+)</text>
        <dbReference type="Rhea" id="RHEA:48228"/>
        <dbReference type="Rhea" id="RHEA-COMP:14681"/>
        <dbReference type="Rhea" id="RHEA-COMP:14684"/>
        <dbReference type="ChEBI" id="CHEBI:15378"/>
        <dbReference type="ChEBI" id="CHEBI:136912"/>
        <dbReference type="ChEBI" id="CHEBI:140656"/>
        <dbReference type="ChEBI" id="CHEBI:140657"/>
        <dbReference type="ChEBI" id="CHEBI:140660"/>
        <dbReference type="EC" id="2.3.1.269"/>
    </reaction>
</comment>
<feature type="domain" description="CN hydrolase" evidence="10">
    <location>
        <begin position="276"/>
        <end position="531"/>
    </location>
</feature>
<dbReference type="SUPFAM" id="SSF56317">
    <property type="entry name" value="Carbon-nitrogen hydrolase"/>
    <property type="match status" value="1"/>
</dbReference>
<evidence type="ECO:0000256" key="2">
    <source>
        <dbReference type="ARBA" id="ARBA00022475"/>
    </source>
</evidence>
<feature type="transmembrane region" description="Helical" evidence="8">
    <location>
        <begin position="63"/>
        <end position="79"/>
    </location>
</feature>
<comment type="function">
    <text evidence="8">Catalyzes the phospholipid dependent N-acylation of the N-terminal cysteine of apolipoprotein, the last step in lipoprotein maturation.</text>
</comment>
<protein>
    <recommendedName>
        <fullName evidence="8">Apolipoprotein N-acyltransferase</fullName>
        <shortName evidence="8">ALP N-acyltransferase</shortName>
        <ecNumber evidence="8">2.3.1.269</ecNumber>
    </recommendedName>
</protein>
<dbReference type="Pfam" id="PF20154">
    <property type="entry name" value="LNT_N"/>
    <property type="match status" value="1"/>
</dbReference>
<dbReference type="PANTHER" id="PTHR38686:SF1">
    <property type="entry name" value="APOLIPOPROTEIN N-ACYLTRANSFERASE"/>
    <property type="match status" value="1"/>
</dbReference>
<evidence type="ECO:0000256" key="7">
    <source>
        <dbReference type="ARBA" id="ARBA00023315"/>
    </source>
</evidence>
<proteinExistence type="inferred from homology"/>
<dbReference type="InterPro" id="IPR004563">
    <property type="entry name" value="Apolipo_AcylTrfase"/>
</dbReference>
<feature type="compositionally biased region" description="Basic residues" evidence="9">
    <location>
        <begin position="23"/>
        <end position="34"/>
    </location>
</feature>
<dbReference type="OrthoDB" id="9804277at2"/>
<evidence type="ECO:0000259" key="10">
    <source>
        <dbReference type="PROSITE" id="PS50263"/>
    </source>
</evidence>
<keyword evidence="3 8" id="KW-0808">Transferase</keyword>
<dbReference type="GO" id="GO:0042158">
    <property type="term" value="P:lipoprotein biosynthetic process"/>
    <property type="evidence" value="ECO:0007669"/>
    <property type="project" value="UniProtKB-UniRule"/>
</dbReference>
<dbReference type="GO" id="GO:0016410">
    <property type="term" value="F:N-acyltransferase activity"/>
    <property type="evidence" value="ECO:0007669"/>
    <property type="project" value="UniProtKB-UniRule"/>
</dbReference>
<evidence type="ECO:0000313" key="11">
    <source>
        <dbReference type="EMBL" id="AEI09371.1"/>
    </source>
</evidence>
<evidence type="ECO:0000256" key="8">
    <source>
        <dbReference type="HAMAP-Rule" id="MF_01148"/>
    </source>
</evidence>
<dbReference type="AlphaFoldDB" id="F8E254"/>
<dbReference type="PROSITE" id="PS50263">
    <property type="entry name" value="CN_HYDROLASE"/>
    <property type="match status" value="1"/>
</dbReference>
<dbReference type="InterPro" id="IPR003010">
    <property type="entry name" value="C-N_Hydrolase"/>
</dbReference>
<comment type="pathway">
    <text evidence="8">Protein modification; lipoprotein biosynthesis (N-acyl transfer).</text>
</comment>
<feature type="transmembrane region" description="Helical" evidence="8">
    <location>
        <begin position="544"/>
        <end position="564"/>
    </location>
</feature>
<dbReference type="PANTHER" id="PTHR38686">
    <property type="entry name" value="APOLIPOPROTEIN N-ACYLTRANSFERASE"/>
    <property type="match status" value="1"/>
</dbReference>
<dbReference type="UniPathway" id="UPA00666"/>
<keyword evidence="2 8" id="KW-1003">Cell membrane</keyword>
<dbReference type="CDD" id="cd07571">
    <property type="entry name" value="ALP_N-acyl_transferase"/>
    <property type="match status" value="1"/>
</dbReference>
<dbReference type="Proteomes" id="UP000000492">
    <property type="component" value="Chromosome"/>
</dbReference>
<keyword evidence="11" id="KW-0328">Glycosyltransferase</keyword>
<dbReference type="NCBIfam" id="TIGR00546">
    <property type="entry name" value="lnt"/>
    <property type="match status" value="1"/>
</dbReference>
<keyword evidence="6 8" id="KW-0472">Membrane</keyword>
<feature type="region of interest" description="Disordered" evidence="9">
    <location>
        <begin position="1"/>
        <end position="35"/>
    </location>
</feature>
<sequence>MSARSPRPSRKGSTASREASSAPRKKPSSAHPKTRSSLLGTVVRTLGAAFSGVMLFASFQPTGLWWAAPIGMTIFFLCVTAQKSIFLAWVQGLVLYALLLPWVGEFVGAAAWIALAIVQSLYSLLFGIGLKGLLANRLRVTSALPVRFALIAAWFSATEFLRASWPFGGFPWGRLAWGQVGGPLAFLITLGGPVVVTLSVVFIGGLLSVVIGWGIGRLPTRAIPRQLHTAELPIARKRPLGAAVAVACLVLLGGGMQLAHPSSGASVSSIDDATLVNVAAVQGNVPRLGLDFNAQRRAVLDNHAKANENMAQDIAAGKTPQPDLVFWPENASDVNPFMDADARAIISRAQTSAKAPLLVGTVSPEHNTMVVFSADGAGESHVKKYLQPFGEYMPLRDLLRKVSPLVDQAGNFQPGSDNGVVTMRSQAGKKAGTAIPVGVATCYEVSFDGAFRSAVEGGAQLLTVPTNNATFGFTEMTYQQLAMSRMRAIEYDRAVVVAATSGVSAIVEPNGNVVKRSNIFTRDVLQADVPLRDTLTLSARVGPWVEWVIVSIGTLAALALFVVAHRSSSRSRTSGREHRENFNARKI</sequence>
<keyword evidence="5 8" id="KW-1133">Transmembrane helix</keyword>
<dbReference type="GO" id="GO:0005886">
    <property type="term" value="C:plasma membrane"/>
    <property type="evidence" value="ECO:0007669"/>
    <property type="project" value="UniProtKB-SubCell"/>
</dbReference>
<dbReference type="HAMAP" id="MF_01148">
    <property type="entry name" value="Lnt"/>
    <property type="match status" value="1"/>
</dbReference>
<dbReference type="Pfam" id="PF00795">
    <property type="entry name" value="CN_hydrolase"/>
    <property type="match status" value="1"/>
</dbReference>
<evidence type="ECO:0000256" key="1">
    <source>
        <dbReference type="ARBA" id="ARBA00004651"/>
    </source>
</evidence>
<name>F8E254_CORRG</name>
<evidence type="ECO:0000256" key="9">
    <source>
        <dbReference type="SAM" id="MobiDB-lite"/>
    </source>
</evidence>
<evidence type="ECO:0000256" key="3">
    <source>
        <dbReference type="ARBA" id="ARBA00022679"/>
    </source>
</evidence>
<evidence type="ECO:0000256" key="6">
    <source>
        <dbReference type="ARBA" id="ARBA00023136"/>
    </source>
</evidence>
<dbReference type="KEGG" id="crd:CRES_1015"/>
<feature type="transmembrane region" description="Helical" evidence="8">
    <location>
        <begin position="38"/>
        <end position="57"/>
    </location>
</feature>
<reference evidence="11 12" key="1">
    <citation type="journal article" date="2012" name="BMC Genomics">
        <title>Complete genome sequence, lifestyle, and multi-drug resistance of the human pathogen Corynebacterium resistens DSM 45100 isolated from blood samples of a leukemia patient.</title>
        <authorList>
            <person name="Schroder J."/>
            <person name="Maus I."/>
            <person name="Meyer K."/>
            <person name="Wordemann S."/>
            <person name="Blom J."/>
            <person name="Jaenicke S."/>
            <person name="Schneider J."/>
            <person name="Trost E."/>
            <person name="Tauch A."/>
        </authorList>
    </citation>
    <scope>NUCLEOTIDE SEQUENCE [LARGE SCALE GENOMIC DNA]</scope>
    <source>
        <strain evidence="12">DSM 45100 / JCM 12819 / CCUG 50093 / GTC 2026 / SICGH 158</strain>
    </source>
</reference>
<feature type="transmembrane region" description="Helical" evidence="8">
    <location>
        <begin position="86"/>
        <end position="103"/>
    </location>
</feature>
<dbReference type="InterPro" id="IPR036526">
    <property type="entry name" value="C-N_Hydrolase_sf"/>
</dbReference>
<keyword evidence="7 8" id="KW-0012">Acyltransferase</keyword>
<evidence type="ECO:0000256" key="5">
    <source>
        <dbReference type="ARBA" id="ARBA00022989"/>
    </source>
</evidence>
<evidence type="ECO:0000256" key="4">
    <source>
        <dbReference type="ARBA" id="ARBA00022692"/>
    </source>
</evidence>
<dbReference type="EMBL" id="CP002857">
    <property type="protein sequence ID" value="AEI09371.1"/>
    <property type="molecule type" value="Genomic_DNA"/>
</dbReference>
<dbReference type="GO" id="GO:0016757">
    <property type="term" value="F:glycosyltransferase activity"/>
    <property type="evidence" value="ECO:0007669"/>
    <property type="project" value="UniProtKB-KW"/>
</dbReference>
<keyword evidence="12" id="KW-1185">Reference proteome</keyword>
<dbReference type="Gene3D" id="3.60.110.10">
    <property type="entry name" value="Carbon-nitrogen hydrolase"/>
    <property type="match status" value="1"/>
</dbReference>
<feature type="transmembrane region" description="Helical" evidence="8">
    <location>
        <begin position="109"/>
        <end position="134"/>
    </location>
</feature>
<dbReference type="HOGENOM" id="CLU_019563_0_1_11"/>
<gene>
    <name evidence="11" type="primary">ppm2</name>
    <name evidence="8" type="synonym">lnt</name>
    <name evidence="11" type="ordered locus">CRES_1015</name>
</gene>
<dbReference type="InterPro" id="IPR045378">
    <property type="entry name" value="LNT_N"/>
</dbReference>
<feature type="transmembrane region" description="Helical" evidence="8">
    <location>
        <begin position="146"/>
        <end position="165"/>
    </location>
</feature>
<feature type="transmembrane region" description="Helical" evidence="8">
    <location>
        <begin position="239"/>
        <end position="259"/>
    </location>
</feature>
<keyword evidence="4 8" id="KW-0812">Transmembrane</keyword>